<dbReference type="CDD" id="cd18793">
    <property type="entry name" value="SF2_C_SNF"/>
    <property type="match status" value="1"/>
</dbReference>
<dbReference type="Gene3D" id="3.40.50.300">
    <property type="entry name" value="P-loop containing nucleotide triphosphate hydrolases"/>
    <property type="match status" value="1"/>
</dbReference>
<evidence type="ECO:0000313" key="7">
    <source>
        <dbReference type="Proteomes" id="UP001212841"/>
    </source>
</evidence>
<feature type="domain" description="Helicase C-terminal" evidence="5">
    <location>
        <begin position="51"/>
        <end position="208"/>
    </location>
</feature>
<dbReference type="InterPro" id="IPR049730">
    <property type="entry name" value="SNF2/RAD54-like_C"/>
</dbReference>
<gene>
    <name evidence="6" type="primary">RAD54B_2</name>
    <name evidence="6" type="ORF">HK097_011707</name>
</gene>
<dbReference type="SUPFAM" id="SSF52540">
    <property type="entry name" value="P-loop containing nucleoside triphosphate hydrolases"/>
    <property type="match status" value="1"/>
</dbReference>
<dbReference type="EMBL" id="JADGJD010000999">
    <property type="protein sequence ID" value="KAJ3047248.1"/>
    <property type="molecule type" value="Genomic_DNA"/>
</dbReference>
<dbReference type="GO" id="GO:0016787">
    <property type="term" value="F:hydrolase activity"/>
    <property type="evidence" value="ECO:0007669"/>
    <property type="project" value="UniProtKB-KW"/>
</dbReference>
<evidence type="ECO:0000259" key="5">
    <source>
        <dbReference type="PROSITE" id="PS51194"/>
    </source>
</evidence>
<dbReference type="GO" id="GO:0007131">
    <property type="term" value="P:reciprocal meiotic recombination"/>
    <property type="evidence" value="ECO:0007669"/>
    <property type="project" value="TreeGrafter"/>
</dbReference>
<dbReference type="GO" id="GO:0015616">
    <property type="term" value="F:DNA translocase activity"/>
    <property type="evidence" value="ECO:0007669"/>
    <property type="project" value="TreeGrafter"/>
</dbReference>
<keyword evidence="3" id="KW-0347">Helicase</keyword>
<name>A0AAD5S605_9FUNG</name>
<reference evidence="6" key="1">
    <citation type="submission" date="2020-05" db="EMBL/GenBank/DDBJ databases">
        <title>Phylogenomic resolution of chytrid fungi.</title>
        <authorList>
            <person name="Stajich J.E."/>
            <person name="Amses K."/>
            <person name="Simmons R."/>
            <person name="Seto K."/>
            <person name="Myers J."/>
            <person name="Bonds A."/>
            <person name="Quandt C.A."/>
            <person name="Barry K."/>
            <person name="Liu P."/>
            <person name="Grigoriev I."/>
            <person name="Longcore J.E."/>
            <person name="James T.Y."/>
        </authorList>
    </citation>
    <scope>NUCLEOTIDE SEQUENCE</scope>
    <source>
        <strain evidence="6">JEL0318</strain>
    </source>
</reference>
<dbReference type="Gene3D" id="1.20.120.850">
    <property type="entry name" value="SWI2/SNF2 ATPases, N-terminal domain"/>
    <property type="match status" value="1"/>
</dbReference>
<dbReference type="PROSITE" id="PS51194">
    <property type="entry name" value="HELICASE_CTER"/>
    <property type="match status" value="1"/>
</dbReference>
<evidence type="ECO:0000256" key="3">
    <source>
        <dbReference type="ARBA" id="ARBA00022806"/>
    </source>
</evidence>
<dbReference type="InterPro" id="IPR027417">
    <property type="entry name" value="P-loop_NTPase"/>
</dbReference>
<keyword evidence="2" id="KW-0378">Hydrolase</keyword>
<dbReference type="Proteomes" id="UP001212841">
    <property type="component" value="Unassembled WGS sequence"/>
</dbReference>
<dbReference type="Pfam" id="PF00271">
    <property type="entry name" value="Helicase_C"/>
    <property type="match status" value="1"/>
</dbReference>
<keyword evidence="7" id="KW-1185">Reference proteome</keyword>
<dbReference type="FunFam" id="3.40.50.300:FF:000332">
    <property type="entry name" value="DNA repair and recombination protein RAD54-like"/>
    <property type="match status" value="1"/>
</dbReference>
<dbReference type="GO" id="GO:0004386">
    <property type="term" value="F:helicase activity"/>
    <property type="evidence" value="ECO:0007669"/>
    <property type="project" value="UniProtKB-KW"/>
</dbReference>
<dbReference type="InterPro" id="IPR050496">
    <property type="entry name" value="SNF2_RAD54_helicase_repair"/>
</dbReference>
<dbReference type="InterPro" id="IPR001650">
    <property type="entry name" value="Helicase_C-like"/>
</dbReference>
<dbReference type="PANTHER" id="PTHR45629">
    <property type="entry name" value="SNF2/RAD54 FAMILY MEMBER"/>
    <property type="match status" value="1"/>
</dbReference>
<keyword evidence="1" id="KW-0547">Nucleotide-binding</keyword>
<dbReference type="GO" id="GO:0005634">
    <property type="term" value="C:nucleus"/>
    <property type="evidence" value="ECO:0007669"/>
    <property type="project" value="TreeGrafter"/>
</dbReference>
<dbReference type="AlphaFoldDB" id="A0AAD5S605"/>
<evidence type="ECO:0000256" key="1">
    <source>
        <dbReference type="ARBA" id="ARBA00022741"/>
    </source>
</evidence>
<feature type="non-terminal residue" evidence="6">
    <location>
        <position position="1"/>
    </location>
</feature>
<organism evidence="6 7">
    <name type="scientific">Rhizophlyctis rosea</name>
    <dbReference type="NCBI Taxonomy" id="64517"/>
    <lineage>
        <taxon>Eukaryota</taxon>
        <taxon>Fungi</taxon>
        <taxon>Fungi incertae sedis</taxon>
        <taxon>Chytridiomycota</taxon>
        <taxon>Chytridiomycota incertae sedis</taxon>
        <taxon>Chytridiomycetes</taxon>
        <taxon>Rhizophlyctidales</taxon>
        <taxon>Rhizophlyctidaceae</taxon>
        <taxon>Rhizophlyctis</taxon>
    </lineage>
</organism>
<evidence type="ECO:0000313" key="6">
    <source>
        <dbReference type="EMBL" id="KAJ3047248.1"/>
    </source>
</evidence>
<dbReference type="GO" id="GO:0005524">
    <property type="term" value="F:ATP binding"/>
    <property type="evidence" value="ECO:0007669"/>
    <property type="project" value="UniProtKB-KW"/>
</dbReference>
<keyword evidence="4" id="KW-0067">ATP-binding</keyword>
<dbReference type="GO" id="GO:0000724">
    <property type="term" value="P:double-strand break repair via homologous recombination"/>
    <property type="evidence" value="ECO:0007669"/>
    <property type="project" value="TreeGrafter"/>
</dbReference>
<evidence type="ECO:0000256" key="4">
    <source>
        <dbReference type="ARBA" id="ARBA00022840"/>
    </source>
</evidence>
<sequence>GGGGGSGVLKYIGVLTKLVNSPVLVADEKDIVGECGVDWASLCASSGKISLLMDLLAEVKAATQEKIVVVSNWTQTLDVIEKLCTEKEYSYLRLDGSTPVQKRQEYVDQFNSSNRHFLFLLSSKAGGVGLNLVGASRLVLFDIDWNPALDQQAMARVWRDGQRKEVKIYRFLTTGTIEEKIYQRQITKIGLSDALMDDKDAAAVNSFTASELRDLFTLDERTACLTHELLRCRCQDTNGAENEVPIGKQKQQVDTKMKLDSLNEWTHVPVPASPEEMSGLDDALRSVVSRNDGQCDGTVSFVFHRTVQSADEGRTA</sequence>
<comment type="caution">
    <text evidence="6">The sequence shown here is derived from an EMBL/GenBank/DDBJ whole genome shotgun (WGS) entry which is preliminary data.</text>
</comment>
<dbReference type="PANTHER" id="PTHR45629:SF7">
    <property type="entry name" value="DNA EXCISION REPAIR PROTEIN ERCC-6-RELATED"/>
    <property type="match status" value="1"/>
</dbReference>
<accession>A0AAD5S605</accession>
<evidence type="ECO:0000256" key="2">
    <source>
        <dbReference type="ARBA" id="ARBA00022801"/>
    </source>
</evidence>
<protein>
    <submittedName>
        <fullName evidence="6">DNA repair and recombination protein rad54b</fullName>
    </submittedName>
</protein>
<dbReference type="SMART" id="SM00490">
    <property type="entry name" value="HELICc"/>
    <property type="match status" value="1"/>
</dbReference>
<proteinExistence type="predicted"/>